<dbReference type="EMBL" id="JAACJK010000004">
    <property type="protein sequence ID" value="KAF5340332.1"/>
    <property type="molecule type" value="Genomic_DNA"/>
</dbReference>
<dbReference type="Proteomes" id="UP000541558">
    <property type="component" value="Unassembled WGS sequence"/>
</dbReference>
<dbReference type="OrthoDB" id="3250441at2759"/>
<keyword evidence="2" id="KW-1185">Reference proteome</keyword>
<accession>A0A8H5FKV2</accession>
<dbReference type="AlphaFoldDB" id="A0A8H5FKV2"/>
<dbReference type="SUPFAM" id="SSF56112">
    <property type="entry name" value="Protein kinase-like (PK-like)"/>
    <property type="match status" value="1"/>
</dbReference>
<evidence type="ECO:0000313" key="1">
    <source>
        <dbReference type="EMBL" id="KAF5340332.1"/>
    </source>
</evidence>
<dbReference type="InterPro" id="IPR011009">
    <property type="entry name" value="Kinase-like_dom_sf"/>
</dbReference>
<organism evidence="1 2">
    <name type="scientific">Ephemerocybe angulata</name>
    <dbReference type="NCBI Taxonomy" id="980116"/>
    <lineage>
        <taxon>Eukaryota</taxon>
        <taxon>Fungi</taxon>
        <taxon>Dikarya</taxon>
        <taxon>Basidiomycota</taxon>
        <taxon>Agaricomycotina</taxon>
        <taxon>Agaricomycetes</taxon>
        <taxon>Agaricomycetidae</taxon>
        <taxon>Agaricales</taxon>
        <taxon>Agaricineae</taxon>
        <taxon>Psathyrellaceae</taxon>
        <taxon>Ephemerocybe</taxon>
    </lineage>
</organism>
<gene>
    <name evidence="1" type="ORF">D9611_007947</name>
</gene>
<sequence length="244" mass="27121">MGLIYLSDLCTINLHPAGIHGATSIKQLACIFTALSQSFSELKAYWEEISTSHAKHPLSHIFPNPTPVPGGSIRATGFKSPQSVKGKVKAIVKFTKHYSEDMHNILAAEGYAPKLYYCARVVGGVYMIVMEYVEGESIWEKSFAKKAILDAVLEEVEAVLHILHGKGFVFVICGTRMLYVFLGLQIRLSLLTSIGPERHGKAGETRYPIMINLKNGWADSVNPNGFIHKDHNLWQLNHLKSLCK</sequence>
<proteinExistence type="predicted"/>
<reference evidence="1 2" key="1">
    <citation type="journal article" date="2020" name="ISME J.">
        <title>Uncovering the hidden diversity of litter-decomposition mechanisms in mushroom-forming fungi.</title>
        <authorList>
            <person name="Floudas D."/>
            <person name="Bentzer J."/>
            <person name="Ahren D."/>
            <person name="Johansson T."/>
            <person name="Persson P."/>
            <person name="Tunlid A."/>
        </authorList>
    </citation>
    <scope>NUCLEOTIDE SEQUENCE [LARGE SCALE GENOMIC DNA]</scope>
    <source>
        <strain evidence="1 2">CBS 175.51</strain>
    </source>
</reference>
<protein>
    <recommendedName>
        <fullName evidence="3">Protein kinase domain-containing protein</fullName>
    </recommendedName>
</protein>
<evidence type="ECO:0000313" key="2">
    <source>
        <dbReference type="Proteomes" id="UP000541558"/>
    </source>
</evidence>
<comment type="caution">
    <text evidence="1">The sequence shown here is derived from an EMBL/GenBank/DDBJ whole genome shotgun (WGS) entry which is preliminary data.</text>
</comment>
<evidence type="ECO:0008006" key="3">
    <source>
        <dbReference type="Google" id="ProtNLM"/>
    </source>
</evidence>
<name>A0A8H5FKV2_9AGAR</name>